<dbReference type="GO" id="GO:0006631">
    <property type="term" value="P:fatty acid metabolic process"/>
    <property type="evidence" value="ECO:0007669"/>
    <property type="project" value="TreeGrafter"/>
</dbReference>
<organism evidence="7">
    <name type="scientific">Dissoconium aciculare CBS 342.82</name>
    <dbReference type="NCBI Taxonomy" id="1314786"/>
    <lineage>
        <taxon>Eukaryota</taxon>
        <taxon>Fungi</taxon>
        <taxon>Dikarya</taxon>
        <taxon>Ascomycota</taxon>
        <taxon>Pezizomycotina</taxon>
        <taxon>Dothideomycetes</taxon>
        <taxon>Dothideomycetidae</taxon>
        <taxon>Mycosphaerellales</taxon>
        <taxon>Dissoconiaceae</taxon>
        <taxon>Dissoconium</taxon>
    </lineage>
</organism>
<reference evidence="7" key="2">
    <citation type="submission" date="2020-04" db="EMBL/GenBank/DDBJ databases">
        <authorList>
            <consortium name="NCBI Genome Project"/>
        </authorList>
    </citation>
    <scope>NUCLEOTIDE SEQUENCE</scope>
    <source>
        <strain evidence="7">CBS 342.82</strain>
    </source>
</reference>
<dbReference type="Gene3D" id="3.30.559.10">
    <property type="entry name" value="Chloramphenicol acetyltransferase-like domain"/>
    <property type="match status" value="1"/>
</dbReference>
<protein>
    <submittedName>
        <fullName evidence="7">Acetyl-CoA synthetase-like protein</fullName>
    </submittedName>
</protein>
<evidence type="ECO:0000256" key="2">
    <source>
        <dbReference type="ARBA" id="ARBA00022450"/>
    </source>
</evidence>
<dbReference type="InterPro" id="IPR042099">
    <property type="entry name" value="ANL_N_sf"/>
</dbReference>
<dbReference type="InterPro" id="IPR023213">
    <property type="entry name" value="CAT-like_dom_sf"/>
</dbReference>
<dbReference type="AlphaFoldDB" id="A0A6J3LUK2"/>
<accession>A0A6J3LUK2</accession>
<dbReference type="GO" id="GO:0031956">
    <property type="term" value="F:medium-chain fatty acid-CoA ligase activity"/>
    <property type="evidence" value="ECO:0007669"/>
    <property type="project" value="TreeGrafter"/>
</dbReference>
<dbReference type="InterPro" id="IPR025110">
    <property type="entry name" value="AMP-bd_C"/>
</dbReference>
<dbReference type="Pfam" id="PF00501">
    <property type="entry name" value="AMP-binding"/>
    <property type="match status" value="1"/>
</dbReference>
<feature type="domain" description="Carrier" evidence="5">
    <location>
        <begin position="560"/>
        <end position="636"/>
    </location>
</feature>
<dbReference type="SUPFAM" id="SSF56801">
    <property type="entry name" value="Acetyl-CoA synthetase-like"/>
    <property type="match status" value="1"/>
</dbReference>
<dbReference type="OrthoDB" id="10253869at2759"/>
<name>A0A6J3LUK2_9PEZI</name>
<dbReference type="InterPro" id="IPR020845">
    <property type="entry name" value="AMP-binding_CS"/>
</dbReference>
<dbReference type="Proteomes" id="UP000504637">
    <property type="component" value="Unplaced"/>
</dbReference>
<evidence type="ECO:0000256" key="4">
    <source>
        <dbReference type="ARBA" id="ARBA00022598"/>
    </source>
</evidence>
<dbReference type="Pfam" id="PF00668">
    <property type="entry name" value="Condensation"/>
    <property type="match status" value="1"/>
</dbReference>
<dbReference type="PANTHER" id="PTHR43201">
    <property type="entry name" value="ACYL-COA SYNTHETASE"/>
    <property type="match status" value="1"/>
</dbReference>
<dbReference type="Gene3D" id="1.10.1200.10">
    <property type="entry name" value="ACP-like"/>
    <property type="match status" value="1"/>
</dbReference>
<keyword evidence="3" id="KW-0597">Phosphoprotein</keyword>
<gene>
    <name evidence="7" type="ORF">K489DRAFT_67023</name>
</gene>
<dbReference type="GeneID" id="54366623"/>
<sequence length="1156" mass="126820">MSPAAEDHGESINLPEATLQQLIQDASAQHADKIALICKHQPAGLFNLPSQGSDCLRWTHRQLFQAAKSFAAGLSAAGLTKGMRIAAFLHNGAEFAVVLYAAALMGCVFVPINAAYASKPDDVQFLLGLAEPNAVVAWNQDMAEALSPNLPANASIKILCSGHAEDWQPIKEVFRDASDFDLPSSMSLDDLAIVIFTSGTTSRPKGVKHLQRTIGAGIRAAIQILALDSSRSFCNNLPPFHIFSVEYSLNFWCCGGTVCFPAPTFEPGLALHAIHEEKLTNLAGVPTSMAALCAHPSLAEKDCSSLMHVLVSSTMILPGIIKSISESLKVQNISVSFGMSESVPITGTPYRDLPIKLEGDMVTTGKAAPGVRVRICDPEHKDRVLSRGIAGELCMSGPMLCAGYLGDVKGDFFEADGQRWLATGDQAKMGGDGWIFVLGRYKDIIIRGGENIAPATIETVLETIPGVQTAQVVGVPDPIATEVPFAIIKPAGDASLDTSAAHHIIKEKLGVQYLPATTVNISDLEIDDFPRTASGKVQKEKLRELAKAYTEARDENEQCSGEEARSATVKQIWSDLLGVSKNKLPTTTPMDQVADSITIMRFASKVRQMLGRDVTMKELAENNTIDAQVELLKPQVQIAARSEITTPRHGPPQTSDMTHTLGNDERAHQTRVAFEHDTAGMGLSWDEDVEDIIPIWDFGQVLARRIRNQSWNHRHVFVTTDADIHSLRAALEEVLPRHPMLRSVSLEEPSVFAIIRPSAKWFAKAITEVNPVETVDDLKRLYLNDPMLDFAARPGPLFRALLAPIEGTNRCGLVYQLQHSCFDGLSIPNMIEDLRTALKQDAKKEYPLRTPYKPFADALFLQRGSASASADCDYHVRRLKGLSKLESSFWPRQRAPEWFKGCSADTDIKRAPIDGEKAIGVDGITKRVDLPGLPALRQSHGATAPVVLKTALALLNVTYTGQSQAIFTNYQAARDWPFLSPWIAEHLPNAMDVNGPTLEAVLNKIPLRRDETILETIHRINDEQQLLTRHAHAPLFEIQKRLREDGKDLIDIIRRQIYNWLPRMQGGSASETADSSLQRIHIQSRSDVGLLWNCGLVDEHTIQVNASYDDAQLSVSEVEEALDLLFIILRKITDPEHLDDSIGSVLTDVPTPKTSW</sequence>
<dbReference type="SUPFAM" id="SSF47336">
    <property type="entry name" value="ACP-like"/>
    <property type="match status" value="1"/>
</dbReference>
<keyword evidence="6" id="KW-1185">Reference proteome</keyword>
<dbReference type="Gene3D" id="3.30.300.30">
    <property type="match status" value="1"/>
</dbReference>
<comment type="similarity">
    <text evidence="1">Belongs to the ATP-dependent AMP-binding enzyme family.</text>
</comment>
<dbReference type="InterPro" id="IPR036736">
    <property type="entry name" value="ACP-like_sf"/>
</dbReference>
<evidence type="ECO:0000259" key="5">
    <source>
        <dbReference type="PROSITE" id="PS50075"/>
    </source>
</evidence>
<evidence type="ECO:0000313" key="6">
    <source>
        <dbReference type="Proteomes" id="UP000504637"/>
    </source>
</evidence>
<evidence type="ECO:0000256" key="3">
    <source>
        <dbReference type="ARBA" id="ARBA00022553"/>
    </source>
</evidence>
<dbReference type="InterPro" id="IPR001242">
    <property type="entry name" value="Condensation_dom"/>
</dbReference>
<dbReference type="InterPro" id="IPR009081">
    <property type="entry name" value="PP-bd_ACP"/>
</dbReference>
<dbReference type="Gene3D" id="3.30.559.30">
    <property type="entry name" value="Nonribosomal peptide synthetase, condensation domain"/>
    <property type="match status" value="1"/>
</dbReference>
<reference evidence="7" key="1">
    <citation type="submission" date="2020-01" db="EMBL/GenBank/DDBJ databases">
        <authorList>
            <consortium name="DOE Joint Genome Institute"/>
            <person name="Haridas S."/>
            <person name="Albert R."/>
            <person name="Binder M."/>
            <person name="Bloem J."/>
            <person name="Labutti K."/>
            <person name="Salamov A."/>
            <person name="Andreopoulos B."/>
            <person name="Baker S.E."/>
            <person name="Barry K."/>
            <person name="Bills G."/>
            <person name="Bluhm B.H."/>
            <person name="Cannon C."/>
            <person name="Castanera R."/>
            <person name="Culley D.E."/>
            <person name="Daum C."/>
            <person name="Ezra D."/>
            <person name="Gonzalez J.B."/>
            <person name="Henrissat B."/>
            <person name="Kuo A."/>
            <person name="Liang C."/>
            <person name="Lipzen A."/>
            <person name="Lutzoni F."/>
            <person name="Magnuson J."/>
            <person name="Mondo S."/>
            <person name="Nolan M."/>
            <person name="Ohm R."/>
            <person name="Pangilinan J."/>
            <person name="Park H.-J."/>
            <person name="Ramirez L."/>
            <person name="Alfaro M."/>
            <person name="Sun H."/>
            <person name="Tritt A."/>
            <person name="Yoshinaga Y."/>
            <person name="Zwiers L.-H."/>
            <person name="Turgeon B.G."/>
            <person name="Goodwin S.B."/>
            <person name="Spatafora J.W."/>
            <person name="Crous P.W."/>
            <person name="Grigoriev I.V."/>
        </authorList>
    </citation>
    <scope>NUCLEOTIDE SEQUENCE</scope>
    <source>
        <strain evidence="7">CBS 342.82</strain>
    </source>
</reference>
<dbReference type="RefSeq" id="XP_033456497.1">
    <property type="nucleotide sequence ID" value="XM_033608822.1"/>
</dbReference>
<proteinExistence type="inferred from homology"/>
<dbReference type="Pfam" id="PF00550">
    <property type="entry name" value="PP-binding"/>
    <property type="match status" value="1"/>
</dbReference>
<dbReference type="InterPro" id="IPR000873">
    <property type="entry name" value="AMP-dep_synth/lig_dom"/>
</dbReference>
<keyword evidence="4" id="KW-0436">Ligase</keyword>
<dbReference type="PANTHER" id="PTHR43201:SF5">
    <property type="entry name" value="MEDIUM-CHAIN ACYL-COA LIGASE ACSF2, MITOCHONDRIAL"/>
    <property type="match status" value="1"/>
</dbReference>
<dbReference type="CDD" id="cd04433">
    <property type="entry name" value="AFD_class_I"/>
    <property type="match status" value="1"/>
</dbReference>
<dbReference type="Gene3D" id="3.40.50.12780">
    <property type="entry name" value="N-terminal domain of ligase-like"/>
    <property type="match status" value="1"/>
</dbReference>
<evidence type="ECO:0000256" key="1">
    <source>
        <dbReference type="ARBA" id="ARBA00006432"/>
    </source>
</evidence>
<dbReference type="InterPro" id="IPR045851">
    <property type="entry name" value="AMP-bd_C_sf"/>
</dbReference>
<keyword evidence="2" id="KW-0596">Phosphopantetheine</keyword>
<evidence type="ECO:0000313" key="7">
    <source>
        <dbReference type="RefSeq" id="XP_033456497.1"/>
    </source>
</evidence>
<dbReference type="PROSITE" id="PS50075">
    <property type="entry name" value="CARRIER"/>
    <property type="match status" value="1"/>
</dbReference>
<dbReference type="PROSITE" id="PS00455">
    <property type="entry name" value="AMP_BINDING"/>
    <property type="match status" value="1"/>
</dbReference>
<reference evidence="7" key="3">
    <citation type="submission" date="2025-08" db="UniProtKB">
        <authorList>
            <consortium name="RefSeq"/>
        </authorList>
    </citation>
    <scope>IDENTIFICATION</scope>
    <source>
        <strain evidence="7">CBS 342.82</strain>
    </source>
</reference>
<dbReference type="Pfam" id="PF13193">
    <property type="entry name" value="AMP-binding_C"/>
    <property type="match status" value="1"/>
</dbReference>
<dbReference type="SUPFAM" id="SSF52777">
    <property type="entry name" value="CoA-dependent acyltransferases"/>
    <property type="match status" value="2"/>
</dbReference>